<evidence type="ECO:0000313" key="3">
    <source>
        <dbReference type="Proteomes" id="UP000249633"/>
    </source>
</evidence>
<sequence length="368" mass="38950">MAPISSRLLLAAFAACFTLHAQSQPTSDPKTASPDLSVQDQVRSLGAATQANADGNWDSQRNAEKKVAATISALIAKAPGQPALTARDDLWRTPLINAALWGYADVVAALLADDSVRASINEVDGQGLSAWMAAQMAQPLTLASCHPQMLVREAVGLWGPNLQRMAYFSPSSGLAFARIRAMLGAAGAKPDLDAAKAQWNQRCPGQAEATVAAVAASEDLLQTLLQDSGGQITAFLNAQKETPKSVVPKVAPPQPTLPRLKLSLPLSLAQTAISAGQSAMVCAAMPKPDAAVLEGLQLASGSAKFLYETTTEVRDGRPVAVRLDLKESSDRMPPASHMRLRAAVYQALGSYRCPGDHIFVQEFQFTVR</sequence>
<gene>
    <name evidence="2" type="ORF">DI603_02075</name>
</gene>
<comment type="caution">
    <text evidence="2">The sequence shown here is derived from an EMBL/GenBank/DDBJ whole genome shotgun (WGS) entry which is preliminary data.</text>
</comment>
<protein>
    <recommendedName>
        <fullName evidence="4">Ankyrin repeat domain-containing protein</fullName>
    </recommendedName>
</protein>
<reference evidence="2 3" key="1">
    <citation type="submission" date="2017-08" db="EMBL/GenBank/DDBJ databases">
        <title>Infants hospitalized years apart are colonized by the same room-sourced microbial strains.</title>
        <authorList>
            <person name="Brooks B."/>
            <person name="Olm M.R."/>
            <person name="Firek B.A."/>
            <person name="Baker R."/>
            <person name="Thomas B.C."/>
            <person name="Morowitz M.J."/>
            <person name="Banfield J.F."/>
        </authorList>
    </citation>
    <scope>NUCLEOTIDE SEQUENCE [LARGE SCALE GENOMIC DNA]</scope>
    <source>
        <strain evidence="2">S2_012_000_R2_81</strain>
    </source>
</reference>
<dbReference type="Proteomes" id="UP000249633">
    <property type="component" value="Unassembled WGS sequence"/>
</dbReference>
<name>A0A2W5FUK3_9BURK</name>
<dbReference type="Gene3D" id="1.25.40.20">
    <property type="entry name" value="Ankyrin repeat-containing domain"/>
    <property type="match status" value="1"/>
</dbReference>
<keyword evidence="1" id="KW-0732">Signal</keyword>
<feature type="chain" id="PRO_5015995054" description="Ankyrin repeat domain-containing protein" evidence="1">
    <location>
        <begin position="22"/>
        <end position="368"/>
    </location>
</feature>
<organism evidence="2 3">
    <name type="scientific">Roseateles depolymerans</name>
    <dbReference type="NCBI Taxonomy" id="76731"/>
    <lineage>
        <taxon>Bacteria</taxon>
        <taxon>Pseudomonadati</taxon>
        <taxon>Pseudomonadota</taxon>
        <taxon>Betaproteobacteria</taxon>
        <taxon>Burkholderiales</taxon>
        <taxon>Sphaerotilaceae</taxon>
        <taxon>Roseateles</taxon>
    </lineage>
</organism>
<dbReference type="InterPro" id="IPR036770">
    <property type="entry name" value="Ankyrin_rpt-contain_sf"/>
</dbReference>
<evidence type="ECO:0000256" key="1">
    <source>
        <dbReference type="SAM" id="SignalP"/>
    </source>
</evidence>
<dbReference type="SUPFAM" id="SSF48403">
    <property type="entry name" value="Ankyrin repeat"/>
    <property type="match status" value="1"/>
</dbReference>
<feature type="signal peptide" evidence="1">
    <location>
        <begin position="1"/>
        <end position="21"/>
    </location>
</feature>
<dbReference type="AlphaFoldDB" id="A0A2W5FUK3"/>
<evidence type="ECO:0008006" key="4">
    <source>
        <dbReference type="Google" id="ProtNLM"/>
    </source>
</evidence>
<proteinExistence type="predicted"/>
<evidence type="ECO:0000313" key="2">
    <source>
        <dbReference type="EMBL" id="PZP36766.1"/>
    </source>
</evidence>
<accession>A0A2W5FUK3</accession>
<dbReference type="EMBL" id="QFOD01000001">
    <property type="protein sequence ID" value="PZP36766.1"/>
    <property type="molecule type" value="Genomic_DNA"/>
</dbReference>